<dbReference type="EMBL" id="GBXM01101890">
    <property type="protein sequence ID" value="JAH06687.1"/>
    <property type="molecule type" value="Transcribed_RNA"/>
</dbReference>
<sequence>MIVALNLRSYLMGKKKLLRTVMLSCMYKTCTSMQTDTFSVFS</sequence>
<proteinExistence type="predicted"/>
<organism evidence="1">
    <name type="scientific">Anguilla anguilla</name>
    <name type="common">European freshwater eel</name>
    <name type="synonym">Muraena anguilla</name>
    <dbReference type="NCBI Taxonomy" id="7936"/>
    <lineage>
        <taxon>Eukaryota</taxon>
        <taxon>Metazoa</taxon>
        <taxon>Chordata</taxon>
        <taxon>Craniata</taxon>
        <taxon>Vertebrata</taxon>
        <taxon>Euteleostomi</taxon>
        <taxon>Actinopterygii</taxon>
        <taxon>Neopterygii</taxon>
        <taxon>Teleostei</taxon>
        <taxon>Anguilliformes</taxon>
        <taxon>Anguillidae</taxon>
        <taxon>Anguilla</taxon>
    </lineage>
</organism>
<evidence type="ECO:0000313" key="1">
    <source>
        <dbReference type="EMBL" id="JAH06687.1"/>
    </source>
</evidence>
<reference evidence="1" key="2">
    <citation type="journal article" date="2015" name="Fish Shellfish Immunol.">
        <title>Early steps in the European eel (Anguilla anguilla)-Vibrio vulnificus interaction in the gills: Role of the RtxA13 toxin.</title>
        <authorList>
            <person name="Callol A."/>
            <person name="Pajuelo D."/>
            <person name="Ebbesson L."/>
            <person name="Teles M."/>
            <person name="MacKenzie S."/>
            <person name="Amaro C."/>
        </authorList>
    </citation>
    <scope>NUCLEOTIDE SEQUENCE</scope>
</reference>
<dbReference type="AlphaFoldDB" id="A0A0E9PQV7"/>
<protein>
    <submittedName>
        <fullName evidence="1">Uncharacterized protein</fullName>
    </submittedName>
</protein>
<reference evidence="1" key="1">
    <citation type="submission" date="2014-11" db="EMBL/GenBank/DDBJ databases">
        <authorList>
            <person name="Amaro Gonzalez C."/>
        </authorList>
    </citation>
    <scope>NUCLEOTIDE SEQUENCE</scope>
</reference>
<name>A0A0E9PQV7_ANGAN</name>
<accession>A0A0E9PQV7</accession>